<dbReference type="AlphaFoldDB" id="A0A3S5FCF5"/>
<name>A0A3S5FCF5_9PLAT</name>
<sequence>MLFLTSPFISRRSSGANQVLSSLRKTFGQIRRAISADRLNRISDSEAPATPHVNHLQRAGHLLRREHASPPGTNTPSLANPVASSAVKPRLVRRRSVSPCSLTAGRLAAHRHLDTRNQLPLARLQPSEAVKCSIIERHPDGSLLVQLKRSSIDGQFGFFIAKDINGIYVSRLADVKSAAALWDVFHVGDRLVSVQGIPCTGNSEVADVRNLVANRRYVQILIRPATTCGVVTRNRSHGIKILKSPRCPQDALMR</sequence>
<organism evidence="3 4">
    <name type="scientific">Protopolystoma xenopodis</name>
    <dbReference type="NCBI Taxonomy" id="117903"/>
    <lineage>
        <taxon>Eukaryota</taxon>
        <taxon>Metazoa</taxon>
        <taxon>Spiralia</taxon>
        <taxon>Lophotrochozoa</taxon>
        <taxon>Platyhelminthes</taxon>
        <taxon>Monogenea</taxon>
        <taxon>Polyopisthocotylea</taxon>
        <taxon>Polystomatidea</taxon>
        <taxon>Polystomatidae</taxon>
        <taxon>Protopolystoma</taxon>
    </lineage>
</organism>
<evidence type="ECO:0000256" key="1">
    <source>
        <dbReference type="SAM" id="MobiDB-lite"/>
    </source>
</evidence>
<keyword evidence="4" id="KW-1185">Reference proteome</keyword>
<evidence type="ECO:0000313" key="3">
    <source>
        <dbReference type="EMBL" id="VEL12186.1"/>
    </source>
</evidence>
<dbReference type="InterPro" id="IPR001478">
    <property type="entry name" value="PDZ"/>
</dbReference>
<protein>
    <recommendedName>
        <fullName evidence="2">PDZ domain-containing protein</fullName>
    </recommendedName>
</protein>
<dbReference type="SMART" id="SM00228">
    <property type="entry name" value="PDZ"/>
    <property type="match status" value="1"/>
</dbReference>
<accession>A0A3S5FCF5</accession>
<dbReference type="PROSITE" id="PS50106">
    <property type="entry name" value="PDZ"/>
    <property type="match status" value="1"/>
</dbReference>
<feature type="domain" description="PDZ" evidence="2">
    <location>
        <begin position="144"/>
        <end position="226"/>
    </location>
</feature>
<gene>
    <name evidence="3" type="ORF">PXEA_LOCUS5626</name>
</gene>
<dbReference type="Proteomes" id="UP000784294">
    <property type="component" value="Unassembled WGS sequence"/>
</dbReference>
<evidence type="ECO:0000313" key="4">
    <source>
        <dbReference type="Proteomes" id="UP000784294"/>
    </source>
</evidence>
<comment type="caution">
    <text evidence="3">The sequence shown here is derived from an EMBL/GenBank/DDBJ whole genome shotgun (WGS) entry which is preliminary data.</text>
</comment>
<feature type="region of interest" description="Disordered" evidence="1">
    <location>
        <begin position="66"/>
        <end position="85"/>
    </location>
</feature>
<dbReference type="InterPro" id="IPR036034">
    <property type="entry name" value="PDZ_sf"/>
</dbReference>
<reference evidence="3" key="1">
    <citation type="submission" date="2018-11" db="EMBL/GenBank/DDBJ databases">
        <authorList>
            <consortium name="Pathogen Informatics"/>
        </authorList>
    </citation>
    <scope>NUCLEOTIDE SEQUENCE</scope>
</reference>
<evidence type="ECO:0000259" key="2">
    <source>
        <dbReference type="PROSITE" id="PS50106"/>
    </source>
</evidence>
<proteinExistence type="predicted"/>
<dbReference type="EMBL" id="CAAALY010014041">
    <property type="protein sequence ID" value="VEL12186.1"/>
    <property type="molecule type" value="Genomic_DNA"/>
</dbReference>
<dbReference type="OrthoDB" id="6244601at2759"/>
<dbReference type="SUPFAM" id="SSF50156">
    <property type="entry name" value="PDZ domain-like"/>
    <property type="match status" value="1"/>
</dbReference>
<dbReference type="Gene3D" id="2.30.42.10">
    <property type="match status" value="1"/>
</dbReference>